<dbReference type="InParanoid" id="A0A0V0QSJ0"/>
<gene>
    <name evidence="1" type="ORF">PPERSA_00606</name>
</gene>
<dbReference type="Proteomes" id="UP000054937">
    <property type="component" value="Unassembled WGS sequence"/>
</dbReference>
<organism evidence="1 2">
    <name type="scientific">Pseudocohnilembus persalinus</name>
    <name type="common">Ciliate</name>
    <dbReference type="NCBI Taxonomy" id="266149"/>
    <lineage>
        <taxon>Eukaryota</taxon>
        <taxon>Sar</taxon>
        <taxon>Alveolata</taxon>
        <taxon>Ciliophora</taxon>
        <taxon>Intramacronucleata</taxon>
        <taxon>Oligohymenophorea</taxon>
        <taxon>Scuticociliatia</taxon>
        <taxon>Philasterida</taxon>
        <taxon>Pseudocohnilembidae</taxon>
        <taxon>Pseudocohnilembus</taxon>
    </lineage>
</organism>
<dbReference type="OMA" id="NACADIF"/>
<dbReference type="OrthoDB" id="10486776at2759"/>
<name>A0A0V0QSJ0_PSEPJ</name>
<evidence type="ECO:0000313" key="2">
    <source>
        <dbReference type="Proteomes" id="UP000054937"/>
    </source>
</evidence>
<reference evidence="1 2" key="1">
    <citation type="journal article" date="2015" name="Sci. Rep.">
        <title>Genome of the facultative scuticociliatosis pathogen Pseudocohnilembus persalinus provides insight into its virulence through horizontal gene transfer.</title>
        <authorList>
            <person name="Xiong J."/>
            <person name="Wang G."/>
            <person name="Cheng J."/>
            <person name="Tian M."/>
            <person name="Pan X."/>
            <person name="Warren A."/>
            <person name="Jiang C."/>
            <person name="Yuan D."/>
            <person name="Miao W."/>
        </authorList>
    </citation>
    <scope>NUCLEOTIDE SEQUENCE [LARGE SCALE GENOMIC DNA]</scope>
    <source>
        <strain evidence="1">36N120E</strain>
    </source>
</reference>
<protein>
    <submittedName>
        <fullName evidence="1">Uncharacterized protein</fullName>
    </submittedName>
</protein>
<evidence type="ECO:0000313" key="1">
    <source>
        <dbReference type="EMBL" id="KRX05305.1"/>
    </source>
</evidence>
<comment type="caution">
    <text evidence="1">The sequence shown here is derived from an EMBL/GenBank/DDBJ whole genome shotgun (WGS) entry which is preliminary data.</text>
</comment>
<accession>A0A0V0QSJ0</accession>
<proteinExistence type="predicted"/>
<sequence>MTDKVSELTDQARTNLDRRFHNMTQYTLYGDFEYVPIQKDRQEKIKLAFQEIDRVCKPTLAQLRQQDNIAELQNTIYKKFQNYEGQLNSCIMKAKNVRDSNACADIFTDQILGEGKNFVIQTLRKY</sequence>
<keyword evidence="2" id="KW-1185">Reference proteome</keyword>
<dbReference type="AlphaFoldDB" id="A0A0V0QSJ0"/>
<dbReference type="EMBL" id="LDAU01000109">
    <property type="protein sequence ID" value="KRX05305.1"/>
    <property type="molecule type" value="Genomic_DNA"/>
</dbReference>